<dbReference type="EMBL" id="ML213609">
    <property type="protein sequence ID" value="TFK37148.1"/>
    <property type="molecule type" value="Genomic_DNA"/>
</dbReference>
<organism evidence="12 13">
    <name type="scientific">Crucibulum laeve</name>
    <dbReference type="NCBI Taxonomy" id="68775"/>
    <lineage>
        <taxon>Eukaryota</taxon>
        <taxon>Fungi</taxon>
        <taxon>Dikarya</taxon>
        <taxon>Basidiomycota</taxon>
        <taxon>Agaricomycotina</taxon>
        <taxon>Agaricomycetes</taxon>
        <taxon>Agaricomycetidae</taxon>
        <taxon>Agaricales</taxon>
        <taxon>Agaricineae</taxon>
        <taxon>Nidulariaceae</taxon>
        <taxon>Crucibulum</taxon>
    </lineage>
</organism>
<evidence type="ECO:0000313" key="13">
    <source>
        <dbReference type="Proteomes" id="UP000308652"/>
    </source>
</evidence>
<feature type="region of interest" description="Disordered" evidence="10">
    <location>
        <begin position="1"/>
        <end position="93"/>
    </location>
</feature>
<dbReference type="GO" id="GO:0004674">
    <property type="term" value="F:protein serine/threonine kinase activity"/>
    <property type="evidence" value="ECO:0007669"/>
    <property type="project" value="UniProtKB-KW"/>
</dbReference>
<dbReference type="PROSITE" id="PS00108">
    <property type="entry name" value="PROTEIN_KINASE_ST"/>
    <property type="match status" value="1"/>
</dbReference>
<dbReference type="InterPro" id="IPR000719">
    <property type="entry name" value="Prot_kinase_dom"/>
</dbReference>
<evidence type="ECO:0000256" key="9">
    <source>
        <dbReference type="PROSITE-ProRule" id="PRU10141"/>
    </source>
</evidence>
<evidence type="ECO:0000256" key="5">
    <source>
        <dbReference type="ARBA" id="ARBA00022777"/>
    </source>
</evidence>
<dbReference type="Gene3D" id="1.10.510.10">
    <property type="entry name" value="Transferase(Phosphotransferase) domain 1"/>
    <property type="match status" value="1"/>
</dbReference>
<evidence type="ECO:0000259" key="11">
    <source>
        <dbReference type="PROSITE" id="PS50011"/>
    </source>
</evidence>
<gene>
    <name evidence="12" type="ORF">BDQ12DRAFT_736324</name>
</gene>
<dbReference type="OrthoDB" id="68483at2759"/>
<evidence type="ECO:0000256" key="3">
    <source>
        <dbReference type="ARBA" id="ARBA00022679"/>
    </source>
</evidence>
<comment type="catalytic activity">
    <reaction evidence="7">
        <text>L-threonyl-[protein] + ATP = O-phospho-L-threonyl-[protein] + ADP + H(+)</text>
        <dbReference type="Rhea" id="RHEA:46608"/>
        <dbReference type="Rhea" id="RHEA-COMP:11060"/>
        <dbReference type="Rhea" id="RHEA-COMP:11605"/>
        <dbReference type="ChEBI" id="CHEBI:15378"/>
        <dbReference type="ChEBI" id="CHEBI:30013"/>
        <dbReference type="ChEBI" id="CHEBI:30616"/>
        <dbReference type="ChEBI" id="CHEBI:61977"/>
        <dbReference type="ChEBI" id="CHEBI:456216"/>
        <dbReference type="EC" id="2.7.11.1"/>
    </reaction>
</comment>
<keyword evidence="3" id="KW-0808">Transferase</keyword>
<dbReference type="InterPro" id="IPR050236">
    <property type="entry name" value="Ser_Thr_kinase_AGC"/>
</dbReference>
<dbReference type="PROSITE" id="PS50011">
    <property type="entry name" value="PROTEIN_KINASE_DOM"/>
    <property type="match status" value="1"/>
</dbReference>
<keyword evidence="2" id="KW-0723">Serine/threonine-protein kinase</keyword>
<evidence type="ECO:0000256" key="2">
    <source>
        <dbReference type="ARBA" id="ARBA00022527"/>
    </source>
</evidence>
<feature type="domain" description="Protein kinase" evidence="11">
    <location>
        <begin position="306"/>
        <end position="597"/>
    </location>
</feature>
<dbReference type="GO" id="GO:0005524">
    <property type="term" value="F:ATP binding"/>
    <property type="evidence" value="ECO:0007669"/>
    <property type="project" value="UniProtKB-UniRule"/>
</dbReference>
<name>A0A5C3LZ33_9AGAR</name>
<comment type="catalytic activity">
    <reaction evidence="8">
        <text>L-seryl-[protein] + ATP = O-phospho-L-seryl-[protein] + ADP + H(+)</text>
        <dbReference type="Rhea" id="RHEA:17989"/>
        <dbReference type="Rhea" id="RHEA-COMP:9863"/>
        <dbReference type="Rhea" id="RHEA-COMP:11604"/>
        <dbReference type="ChEBI" id="CHEBI:15378"/>
        <dbReference type="ChEBI" id="CHEBI:29999"/>
        <dbReference type="ChEBI" id="CHEBI:30616"/>
        <dbReference type="ChEBI" id="CHEBI:83421"/>
        <dbReference type="ChEBI" id="CHEBI:456216"/>
        <dbReference type="EC" id="2.7.11.1"/>
    </reaction>
</comment>
<feature type="compositionally biased region" description="Low complexity" evidence="10">
    <location>
        <begin position="55"/>
        <end position="74"/>
    </location>
</feature>
<dbReference type="SMART" id="SM00220">
    <property type="entry name" value="S_TKc"/>
    <property type="match status" value="1"/>
</dbReference>
<proteinExistence type="predicted"/>
<dbReference type="AlphaFoldDB" id="A0A5C3LZ33"/>
<evidence type="ECO:0000313" key="12">
    <source>
        <dbReference type="EMBL" id="TFK37148.1"/>
    </source>
</evidence>
<keyword evidence="5 12" id="KW-0418">Kinase</keyword>
<evidence type="ECO:0000256" key="4">
    <source>
        <dbReference type="ARBA" id="ARBA00022741"/>
    </source>
</evidence>
<evidence type="ECO:0000256" key="1">
    <source>
        <dbReference type="ARBA" id="ARBA00012513"/>
    </source>
</evidence>
<feature type="compositionally biased region" description="Basic and acidic residues" evidence="10">
    <location>
        <begin position="664"/>
        <end position="677"/>
    </location>
</feature>
<keyword evidence="4 9" id="KW-0547">Nucleotide-binding</keyword>
<dbReference type="InterPro" id="IPR017441">
    <property type="entry name" value="Protein_kinase_ATP_BS"/>
</dbReference>
<evidence type="ECO:0000256" key="7">
    <source>
        <dbReference type="ARBA" id="ARBA00047899"/>
    </source>
</evidence>
<feature type="region of interest" description="Disordered" evidence="10">
    <location>
        <begin position="660"/>
        <end position="701"/>
    </location>
</feature>
<dbReference type="PROSITE" id="PS00107">
    <property type="entry name" value="PROTEIN_KINASE_ATP"/>
    <property type="match status" value="1"/>
</dbReference>
<feature type="compositionally biased region" description="Low complexity" evidence="10">
    <location>
        <begin position="15"/>
        <end position="35"/>
    </location>
</feature>
<feature type="compositionally biased region" description="Polar residues" evidence="10">
    <location>
        <begin position="78"/>
        <end position="91"/>
    </location>
</feature>
<dbReference type="InterPro" id="IPR011009">
    <property type="entry name" value="Kinase-like_dom_sf"/>
</dbReference>
<sequence>MKLETIKASFKRKPLSPSSSSSSSSLSPSTPSSSPDTRIPTKVKKSKNAPQFSPLSPSDRYPSSTSSSYLAAADISERTNPPSELSSSQDTQRVKFASKIQNMKRSFKFSYRRGKNSTPSSISSSRFSTPSYHRIDPDDLPAYESISDAIHHPSVLDAHKPIRYDLTTPPPAPRKKIYTNTRAPASPKSPSPLPKSSISSSAASPELSTYVCPSQHTLSPIAPAFASTPISLSPPSKLSATSTARFSKRVLISSKSAKVPSKPPTSTSSKPLPALPASFFPPSPPPYEVVDVIPRICAGIVDIYDFTCLKVLGVGATGEVYLVDDKVSRNRMALKVIRKSKALGDTPSTTVRFILREQRILRKMADSPWALNLLASWSDWDQFYFATEFHPTNLESEIIRCGKFDPDRVRFYVCELVVALSALHKRGIIHRDIKAANILIHRNGHLVLADFGLAKDFEQEPSFAERVYQPYWPYLPTDTVSQNTRKRHPTHLTFVAYKSCGSELEASPEIFTGSPYAFGVDFWGVAVVGYAMLTGRVPFREGPGFRPVCEQIVKEPHAWYKYDNVDEITRDFFDRMLAKDPSKRLFVDCGMQEHPYFAGIDWVAIEERRVRVPWIPGPKASHVFQTGCAVVTPGEPYAGRPDPYPQFQFTSDLMMTIPPPPGLFRREDEVTEEKAEDQQVAYDPQPTLQVGPSHPGLLAPNEPRRTRLLTHQDLIPDSSRIEEDQAQAQAHHNQHNEDSSLPYTLNMAETNISSSSSSYPRTPRKEAHIKPLGLERTYPACDISFSEASFLGISFDSSNEGTSSSCSPTSPILARSTQHHVINGTDLRFKLKMWWKTLFGQKPRPQSKAQYRRTILF</sequence>
<feature type="region of interest" description="Disordered" evidence="10">
    <location>
        <begin position="107"/>
        <end position="200"/>
    </location>
</feature>
<feature type="compositionally biased region" description="Low complexity" evidence="10">
    <location>
        <begin position="117"/>
        <end position="131"/>
    </location>
</feature>
<dbReference type="STRING" id="68775.A0A5C3LZ33"/>
<evidence type="ECO:0000256" key="8">
    <source>
        <dbReference type="ARBA" id="ARBA00048679"/>
    </source>
</evidence>
<evidence type="ECO:0000256" key="10">
    <source>
        <dbReference type="SAM" id="MobiDB-lite"/>
    </source>
</evidence>
<accession>A0A5C3LZ33</accession>
<dbReference type="Proteomes" id="UP000308652">
    <property type="component" value="Unassembled WGS sequence"/>
</dbReference>
<keyword evidence="6 9" id="KW-0067">ATP-binding</keyword>
<dbReference type="PANTHER" id="PTHR24356">
    <property type="entry name" value="SERINE/THREONINE-PROTEIN KINASE"/>
    <property type="match status" value="1"/>
</dbReference>
<dbReference type="Gene3D" id="3.30.200.20">
    <property type="entry name" value="Phosphorylase Kinase, domain 1"/>
    <property type="match status" value="1"/>
</dbReference>
<protein>
    <recommendedName>
        <fullName evidence="1">non-specific serine/threonine protein kinase</fullName>
        <ecNumber evidence="1">2.7.11.1</ecNumber>
    </recommendedName>
</protein>
<feature type="binding site" evidence="9">
    <location>
        <position position="339"/>
    </location>
    <ligand>
        <name>ATP</name>
        <dbReference type="ChEBI" id="CHEBI:30616"/>
    </ligand>
</feature>
<dbReference type="SUPFAM" id="SSF56112">
    <property type="entry name" value="Protein kinase-like (PK-like)"/>
    <property type="match status" value="1"/>
</dbReference>
<dbReference type="InterPro" id="IPR008271">
    <property type="entry name" value="Ser/Thr_kinase_AS"/>
</dbReference>
<evidence type="ECO:0000256" key="6">
    <source>
        <dbReference type="ARBA" id="ARBA00022840"/>
    </source>
</evidence>
<dbReference type="Pfam" id="PF00069">
    <property type="entry name" value="Pkinase"/>
    <property type="match status" value="1"/>
</dbReference>
<dbReference type="EC" id="2.7.11.1" evidence="1"/>
<reference evidence="12 13" key="1">
    <citation type="journal article" date="2019" name="Nat. Ecol. Evol.">
        <title>Megaphylogeny resolves global patterns of mushroom evolution.</title>
        <authorList>
            <person name="Varga T."/>
            <person name="Krizsan K."/>
            <person name="Foldi C."/>
            <person name="Dima B."/>
            <person name="Sanchez-Garcia M."/>
            <person name="Sanchez-Ramirez S."/>
            <person name="Szollosi G.J."/>
            <person name="Szarkandi J.G."/>
            <person name="Papp V."/>
            <person name="Albert L."/>
            <person name="Andreopoulos W."/>
            <person name="Angelini C."/>
            <person name="Antonin V."/>
            <person name="Barry K.W."/>
            <person name="Bougher N.L."/>
            <person name="Buchanan P."/>
            <person name="Buyck B."/>
            <person name="Bense V."/>
            <person name="Catcheside P."/>
            <person name="Chovatia M."/>
            <person name="Cooper J."/>
            <person name="Damon W."/>
            <person name="Desjardin D."/>
            <person name="Finy P."/>
            <person name="Geml J."/>
            <person name="Haridas S."/>
            <person name="Hughes K."/>
            <person name="Justo A."/>
            <person name="Karasinski D."/>
            <person name="Kautmanova I."/>
            <person name="Kiss B."/>
            <person name="Kocsube S."/>
            <person name="Kotiranta H."/>
            <person name="LaButti K.M."/>
            <person name="Lechner B.E."/>
            <person name="Liimatainen K."/>
            <person name="Lipzen A."/>
            <person name="Lukacs Z."/>
            <person name="Mihaltcheva S."/>
            <person name="Morgado L.N."/>
            <person name="Niskanen T."/>
            <person name="Noordeloos M.E."/>
            <person name="Ohm R.A."/>
            <person name="Ortiz-Santana B."/>
            <person name="Ovrebo C."/>
            <person name="Racz N."/>
            <person name="Riley R."/>
            <person name="Savchenko A."/>
            <person name="Shiryaev A."/>
            <person name="Soop K."/>
            <person name="Spirin V."/>
            <person name="Szebenyi C."/>
            <person name="Tomsovsky M."/>
            <person name="Tulloss R.E."/>
            <person name="Uehling J."/>
            <person name="Grigoriev I.V."/>
            <person name="Vagvolgyi C."/>
            <person name="Papp T."/>
            <person name="Martin F.M."/>
            <person name="Miettinen O."/>
            <person name="Hibbett D.S."/>
            <person name="Nagy L.G."/>
        </authorList>
    </citation>
    <scope>NUCLEOTIDE SEQUENCE [LARGE SCALE GENOMIC DNA]</scope>
    <source>
        <strain evidence="12 13">CBS 166.37</strain>
    </source>
</reference>
<keyword evidence="13" id="KW-1185">Reference proteome</keyword>